<evidence type="ECO:0000256" key="6">
    <source>
        <dbReference type="SAM" id="Phobius"/>
    </source>
</evidence>
<keyword evidence="4 6" id="KW-1133">Transmembrane helix</keyword>
<keyword evidence="5 6" id="KW-0472">Membrane</keyword>
<evidence type="ECO:0000313" key="9">
    <source>
        <dbReference type="Proteomes" id="UP000308181"/>
    </source>
</evidence>
<feature type="transmembrane region" description="Helical" evidence="6">
    <location>
        <begin position="205"/>
        <end position="224"/>
    </location>
</feature>
<name>A0A4U1BYB3_9SPHI</name>
<keyword evidence="9" id="KW-1185">Reference proteome</keyword>
<evidence type="ECO:0000256" key="1">
    <source>
        <dbReference type="ARBA" id="ARBA00004141"/>
    </source>
</evidence>
<organism evidence="8 9">
    <name type="scientific">Pedobacter cryophilus</name>
    <dbReference type="NCBI Taxonomy" id="2571271"/>
    <lineage>
        <taxon>Bacteria</taxon>
        <taxon>Pseudomonadati</taxon>
        <taxon>Bacteroidota</taxon>
        <taxon>Sphingobacteriia</taxon>
        <taxon>Sphingobacteriales</taxon>
        <taxon>Sphingobacteriaceae</taxon>
        <taxon>Pedobacter</taxon>
    </lineage>
</organism>
<evidence type="ECO:0000256" key="3">
    <source>
        <dbReference type="ARBA" id="ARBA00022692"/>
    </source>
</evidence>
<comment type="similarity">
    <text evidence="2">Belongs to the EamA transporter family.</text>
</comment>
<dbReference type="Gene3D" id="1.10.3730.20">
    <property type="match status" value="1"/>
</dbReference>
<keyword evidence="3 6" id="KW-0812">Transmembrane</keyword>
<evidence type="ECO:0000256" key="5">
    <source>
        <dbReference type="ARBA" id="ARBA00023136"/>
    </source>
</evidence>
<dbReference type="InterPro" id="IPR050638">
    <property type="entry name" value="AA-Vitamin_Transporters"/>
</dbReference>
<evidence type="ECO:0000256" key="2">
    <source>
        <dbReference type="ARBA" id="ARBA00007362"/>
    </source>
</evidence>
<feature type="transmembrane region" description="Helical" evidence="6">
    <location>
        <begin position="59"/>
        <end position="78"/>
    </location>
</feature>
<feature type="transmembrane region" description="Helical" evidence="6">
    <location>
        <begin position="142"/>
        <end position="163"/>
    </location>
</feature>
<feature type="domain" description="EamA" evidence="7">
    <location>
        <begin position="153"/>
        <end position="280"/>
    </location>
</feature>
<protein>
    <submittedName>
        <fullName evidence="8">DMT family transporter</fullName>
    </submittedName>
</protein>
<gene>
    <name evidence="8" type="ORF">FA046_09310</name>
</gene>
<dbReference type="EMBL" id="SWBP01000003">
    <property type="protein sequence ID" value="TKB97559.1"/>
    <property type="molecule type" value="Genomic_DNA"/>
</dbReference>
<dbReference type="Proteomes" id="UP000308181">
    <property type="component" value="Unassembled WGS sequence"/>
</dbReference>
<dbReference type="SUPFAM" id="SSF103481">
    <property type="entry name" value="Multidrug resistance efflux transporter EmrE"/>
    <property type="match status" value="2"/>
</dbReference>
<comment type="caution">
    <text evidence="8">The sequence shown here is derived from an EMBL/GenBank/DDBJ whole genome shotgun (WGS) entry which is preliminary data.</text>
</comment>
<feature type="transmembrane region" description="Helical" evidence="6">
    <location>
        <begin position="114"/>
        <end position="130"/>
    </location>
</feature>
<evidence type="ECO:0000256" key="4">
    <source>
        <dbReference type="ARBA" id="ARBA00022989"/>
    </source>
</evidence>
<feature type="transmembrane region" description="Helical" evidence="6">
    <location>
        <begin position="236"/>
        <end position="257"/>
    </location>
</feature>
<feature type="transmembrane region" description="Helical" evidence="6">
    <location>
        <begin position="28"/>
        <end position="47"/>
    </location>
</feature>
<dbReference type="Pfam" id="PF00892">
    <property type="entry name" value="EamA"/>
    <property type="match status" value="1"/>
</dbReference>
<proteinExistence type="inferred from homology"/>
<dbReference type="PANTHER" id="PTHR32322:SF2">
    <property type="entry name" value="EAMA DOMAIN-CONTAINING PROTEIN"/>
    <property type="match status" value="1"/>
</dbReference>
<dbReference type="OrthoDB" id="1524053at2"/>
<evidence type="ECO:0000259" key="7">
    <source>
        <dbReference type="Pfam" id="PF00892"/>
    </source>
</evidence>
<comment type="subcellular location">
    <subcellularLocation>
        <location evidence="1">Membrane</location>
        <topology evidence="1">Multi-pass membrane protein</topology>
    </subcellularLocation>
</comment>
<dbReference type="AlphaFoldDB" id="A0A4U1BYB3"/>
<evidence type="ECO:0000313" key="8">
    <source>
        <dbReference type="EMBL" id="TKB97559.1"/>
    </source>
</evidence>
<feature type="transmembrane region" description="Helical" evidence="6">
    <location>
        <begin position="264"/>
        <end position="282"/>
    </location>
</feature>
<dbReference type="PANTHER" id="PTHR32322">
    <property type="entry name" value="INNER MEMBRANE TRANSPORTER"/>
    <property type="match status" value="1"/>
</dbReference>
<dbReference type="GO" id="GO:0016020">
    <property type="term" value="C:membrane"/>
    <property type="evidence" value="ECO:0007669"/>
    <property type="project" value="UniProtKB-SubCell"/>
</dbReference>
<dbReference type="InterPro" id="IPR000620">
    <property type="entry name" value="EamA_dom"/>
</dbReference>
<reference evidence="8 9" key="1">
    <citation type="submission" date="2019-04" db="EMBL/GenBank/DDBJ databases">
        <title>Pedobacter sp. AR-3-17 sp. nov., isolated from Arctic soil.</title>
        <authorList>
            <person name="Dahal R.H."/>
            <person name="Kim D.-U."/>
        </authorList>
    </citation>
    <scope>NUCLEOTIDE SEQUENCE [LARGE SCALE GENOMIC DNA]</scope>
    <source>
        <strain evidence="8 9">AR-3-17</strain>
    </source>
</reference>
<dbReference type="RefSeq" id="WP_136826135.1">
    <property type="nucleotide sequence ID" value="NZ_SWBP01000003.1"/>
</dbReference>
<accession>A0A4U1BYB3</accession>
<sequence length="285" mass="31224">MIFVLIAIVCSVLVSINFKLLNRYYTNAYQAIVFNYPTAALFCYFFFKPNLSVKPNSEHWVLYLVLAILLISIFYFIGKSIATSGIVLTAIAQRLSLVIPVLSAFLIFSETPTALKIIGLGVGLIAIYASKPTGKGNLKDIISWYPIIVFLGTGIIDVLFNQLTLLENISFTASLFYIFCIASVLGFLSLIYQQIKGTLKFQPKAALAGIVLGLFNFGSIYFYIKALQIEKDQPSVVFSSLDIGVIVLGSIVGILLFKEKLSKLNLLGIGLAIVAIVILNLPNAI</sequence>
<feature type="transmembrane region" description="Helical" evidence="6">
    <location>
        <begin position="169"/>
        <end position="193"/>
    </location>
</feature>
<dbReference type="InterPro" id="IPR037185">
    <property type="entry name" value="EmrE-like"/>
</dbReference>
<feature type="transmembrane region" description="Helical" evidence="6">
    <location>
        <begin position="6"/>
        <end position="21"/>
    </location>
</feature>